<comment type="caution">
    <text evidence="13">The sequence shown here is derived from an EMBL/GenBank/DDBJ whole genome shotgun (WGS) entry which is preliminary data.</text>
</comment>
<keyword evidence="14" id="KW-1185">Reference proteome</keyword>
<dbReference type="InterPro" id="IPR038765">
    <property type="entry name" value="Papain-like_cys_pep_sf"/>
</dbReference>
<evidence type="ECO:0000256" key="7">
    <source>
        <dbReference type="ARBA" id="ARBA00022801"/>
    </source>
</evidence>
<keyword evidence="3 11" id="KW-0645">Protease</keyword>
<evidence type="ECO:0000256" key="10">
    <source>
        <dbReference type="PIRSR" id="PIRSR622684-1"/>
    </source>
</evidence>
<dbReference type="InterPro" id="IPR022684">
    <property type="entry name" value="Calpain_cysteine_protease"/>
</dbReference>
<dbReference type="EMBL" id="CAMPGE010030250">
    <property type="protein sequence ID" value="CAI2387763.1"/>
    <property type="molecule type" value="Genomic_DNA"/>
</dbReference>
<dbReference type="InterPro" id="IPR001300">
    <property type="entry name" value="Peptidase_C2_calpain_cat"/>
</dbReference>
<evidence type="ECO:0000256" key="8">
    <source>
        <dbReference type="ARBA" id="ARBA00022807"/>
    </source>
</evidence>
<keyword evidence="8 11" id="KW-0788">Thiol protease</keyword>
<evidence type="ECO:0000256" key="4">
    <source>
        <dbReference type="ARBA" id="ARBA00022723"/>
    </source>
</evidence>
<dbReference type="Pfam" id="PF00648">
    <property type="entry name" value="Peptidase_C2"/>
    <property type="match status" value="1"/>
</dbReference>
<organism evidence="13 14">
    <name type="scientific">Euplotes crassus</name>
    <dbReference type="NCBI Taxonomy" id="5936"/>
    <lineage>
        <taxon>Eukaryota</taxon>
        <taxon>Sar</taxon>
        <taxon>Alveolata</taxon>
        <taxon>Ciliophora</taxon>
        <taxon>Intramacronucleata</taxon>
        <taxon>Spirotrichea</taxon>
        <taxon>Hypotrichia</taxon>
        <taxon>Euplotida</taxon>
        <taxon>Euplotidae</taxon>
        <taxon>Moneuplotes</taxon>
    </lineage>
</organism>
<keyword evidence="6" id="KW-0863">Zinc-finger</keyword>
<name>A0AAD1Y9S0_EUPCR</name>
<evidence type="ECO:0000256" key="2">
    <source>
        <dbReference type="ARBA" id="ARBA00022553"/>
    </source>
</evidence>
<dbReference type="SMART" id="SM00230">
    <property type="entry name" value="CysPc"/>
    <property type="match status" value="1"/>
</dbReference>
<evidence type="ECO:0000256" key="9">
    <source>
        <dbReference type="ARBA" id="ARBA00022833"/>
    </source>
</evidence>
<keyword evidence="9" id="KW-0862">Zinc</keyword>
<dbReference type="SUPFAM" id="SSF54001">
    <property type="entry name" value="Cysteine proteinases"/>
    <property type="match status" value="1"/>
</dbReference>
<dbReference type="GO" id="GO:0004198">
    <property type="term" value="F:calcium-dependent cysteine-type endopeptidase activity"/>
    <property type="evidence" value="ECO:0007669"/>
    <property type="project" value="InterPro"/>
</dbReference>
<protein>
    <recommendedName>
        <fullName evidence="12">Calpain catalytic domain-containing protein</fullName>
    </recommendedName>
</protein>
<keyword evidence="4" id="KW-0479">Metal-binding</keyword>
<feature type="active site" evidence="10 11">
    <location>
        <position position="275"/>
    </location>
</feature>
<dbReference type="AlphaFoldDB" id="A0AAD1Y9S0"/>
<evidence type="ECO:0000256" key="6">
    <source>
        <dbReference type="ARBA" id="ARBA00022771"/>
    </source>
</evidence>
<evidence type="ECO:0000313" key="14">
    <source>
        <dbReference type="Proteomes" id="UP001295684"/>
    </source>
</evidence>
<gene>
    <name evidence="13" type="ORF">ECRASSUSDP1_LOCUS29397</name>
</gene>
<evidence type="ECO:0000256" key="1">
    <source>
        <dbReference type="ARBA" id="ARBA00007623"/>
    </source>
</evidence>
<feature type="domain" description="Calpain catalytic" evidence="12">
    <location>
        <begin position="42"/>
        <end position="355"/>
    </location>
</feature>
<reference evidence="13" key="1">
    <citation type="submission" date="2023-07" db="EMBL/GenBank/DDBJ databases">
        <authorList>
            <consortium name="AG Swart"/>
            <person name="Singh M."/>
            <person name="Singh A."/>
            <person name="Seah K."/>
            <person name="Emmerich C."/>
        </authorList>
    </citation>
    <scope>NUCLEOTIDE SEQUENCE</scope>
    <source>
        <strain evidence="13">DP1</strain>
    </source>
</reference>
<dbReference type="PRINTS" id="PR00704">
    <property type="entry name" value="CALPAIN"/>
</dbReference>
<dbReference type="CDD" id="cd00044">
    <property type="entry name" value="CysPc"/>
    <property type="match status" value="1"/>
</dbReference>
<dbReference type="GO" id="GO:0006508">
    <property type="term" value="P:proteolysis"/>
    <property type="evidence" value="ECO:0007669"/>
    <property type="project" value="UniProtKB-KW"/>
</dbReference>
<keyword evidence="5" id="KW-0677">Repeat</keyword>
<proteinExistence type="inferred from homology"/>
<evidence type="ECO:0000256" key="3">
    <source>
        <dbReference type="ARBA" id="ARBA00022670"/>
    </source>
</evidence>
<dbReference type="GO" id="GO:0008270">
    <property type="term" value="F:zinc ion binding"/>
    <property type="evidence" value="ECO:0007669"/>
    <property type="project" value="UniProtKB-KW"/>
</dbReference>
<dbReference type="PROSITE" id="PS50203">
    <property type="entry name" value="CALPAIN_CAT"/>
    <property type="match status" value="1"/>
</dbReference>
<evidence type="ECO:0000313" key="13">
    <source>
        <dbReference type="EMBL" id="CAI2387763.1"/>
    </source>
</evidence>
<evidence type="ECO:0000259" key="12">
    <source>
        <dbReference type="PROSITE" id="PS50203"/>
    </source>
</evidence>
<dbReference type="Gene3D" id="3.90.70.10">
    <property type="entry name" value="Cysteine proteinases"/>
    <property type="match status" value="1"/>
</dbReference>
<dbReference type="Proteomes" id="UP001295684">
    <property type="component" value="Unassembled WGS sequence"/>
</dbReference>
<keyword evidence="7 11" id="KW-0378">Hydrolase</keyword>
<accession>A0AAD1Y9S0</accession>
<dbReference type="PANTHER" id="PTHR10183:SF379">
    <property type="entry name" value="CALPAIN-5"/>
    <property type="match status" value="1"/>
</dbReference>
<feature type="active site" evidence="10 11">
    <location>
        <position position="108"/>
    </location>
</feature>
<keyword evidence="2" id="KW-0597">Phosphoprotein</keyword>
<evidence type="ECO:0000256" key="11">
    <source>
        <dbReference type="PROSITE-ProRule" id="PRU00239"/>
    </source>
</evidence>
<feature type="active site" evidence="10 11">
    <location>
        <position position="299"/>
    </location>
</feature>
<dbReference type="PANTHER" id="PTHR10183">
    <property type="entry name" value="CALPAIN"/>
    <property type="match status" value="1"/>
</dbReference>
<sequence length="698" mass="80253">MELNDIDFGEFGRQLFLKILQETSSEGEIQECLKRCREKETQYNDESFPANRSSLINNWEEESVRDKVPKWKHFVWKRASSIMNPDKMCIFKDRIEPDDIKQGVLADCYFLSSLSVLAEKPERIIELFETLEVNEFGIYALRICKNGEWRTVIVDDYFPCRGNSPVFSRAHGDELWVMLLEKVWAKVHGSYERIEAGYAENVLRDLTGAPTKVLTHDDNTFCSSEGLKEGLKSEVCQLWDHMIQSKHNGFLLAASAGSTKSSIKLLEEMGLIGFHSYGILDVREVLTADGVEKLIKLRNPWGDFEWTGDWSDQSANWTKDLKLELNFQDIDDGTFWMSFVDFTHYFSRVQICCLHAGYKYSSTKAFHEKGGCSIIRMVLEEDSEVYLSINQKDKRCFARTQQYEYSNARLIVARVVEDGSLEYIFGKMGMDREVWQNEMLGAGDYLCYVEVDWQTEEVNNFVLSSYGSSEAHFIRDEKSEHPDFLEQVFMSCALQHGTETTFEDEGAEGCVKYHQMCQEGYGYNFFCNDSLNASLKEVVTYTRFQGLELVKPFSGDGYEVLVKPQEKKIVLLRQTNPTSYKLTFTFSSTILLNTEALKARAQKIGKLTVRKDPVSGEPVDIFVRTLKHGGGLCYFYDNKTEDRTLEEQIKFKLRGLKIKGTDSTELNIRVGPKQSKFIELEATSSNWRIQTSLSYGII</sequence>
<evidence type="ECO:0000256" key="5">
    <source>
        <dbReference type="ARBA" id="ARBA00022737"/>
    </source>
</evidence>
<dbReference type="FunFam" id="3.90.70.10:FF:000010">
    <property type="entry name" value="Calpain 15"/>
    <property type="match status" value="1"/>
</dbReference>
<comment type="similarity">
    <text evidence="1">Belongs to the peptidase C2 family.</text>
</comment>